<evidence type="ECO:0000256" key="1">
    <source>
        <dbReference type="ARBA" id="ARBA00007913"/>
    </source>
</evidence>
<dbReference type="OrthoDB" id="9757917at2"/>
<keyword evidence="9" id="KW-1185">Reference proteome</keyword>
<keyword evidence="4" id="KW-0347">Helicase</keyword>
<dbReference type="InterPro" id="IPR041679">
    <property type="entry name" value="DNA2/NAM7-like_C"/>
</dbReference>
<dbReference type="Gene3D" id="3.40.50.300">
    <property type="entry name" value="P-loop containing nucleotide triphosphate hydrolases"/>
    <property type="match status" value="3"/>
</dbReference>
<evidence type="ECO:0000256" key="4">
    <source>
        <dbReference type="ARBA" id="ARBA00022806"/>
    </source>
</evidence>
<keyword evidence="5" id="KW-0067">ATP-binding</keyword>
<proteinExistence type="inferred from homology"/>
<dbReference type="InterPro" id="IPR041677">
    <property type="entry name" value="DNA2/NAM7_AAA_11"/>
</dbReference>
<dbReference type="PANTHER" id="PTHR43788:SF8">
    <property type="entry name" value="DNA-BINDING PROTEIN SMUBP-2"/>
    <property type="match status" value="1"/>
</dbReference>
<dbReference type="RefSeq" id="WP_106133745.1">
    <property type="nucleotide sequence ID" value="NZ_PVTR01000006.1"/>
</dbReference>
<comment type="similarity">
    <text evidence="1">Belongs to the DNA2/NAM7 helicase family.</text>
</comment>
<dbReference type="Proteomes" id="UP000238157">
    <property type="component" value="Unassembled WGS sequence"/>
</dbReference>
<dbReference type="InterPro" id="IPR027417">
    <property type="entry name" value="P-loop_NTPase"/>
</dbReference>
<feature type="domain" description="DNA2/NAM7 helicase helicase" evidence="6">
    <location>
        <begin position="932"/>
        <end position="977"/>
    </location>
</feature>
<evidence type="ECO:0000256" key="3">
    <source>
        <dbReference type="ARBA" id="ARBA00022801"/>
    </source>
</evidence>
<dbReference type="Pfam" id="PF13086">
    <property type="entry name" value="AAA_11"/>
    <property type="match status" value="2"/>
</dbReference>
<dbReference type="SUPFAM" id="SSF52540">
    <property type="entry name" value="P-loop containing nucleoside triphosphate hydrolases"/>
    <property type="match status" value="1"/>
</dbReference>
<organism evidence="8 9">
    <name type="scientific">Mongoliibacter ruber</name>
    <dbReference type="NCBI Taxonomy" id="1750599"/>
    <lineage>
        <taxon>Bacteria</taxon>
        <taxon>Pseudomonadati</taxon>
        <taxon>Bacteroidota</taxon>
        <taxon>Cytophagia</taxon>
        <taxon>Cytophagales</taxon>
        <taxon>Cyclobacteriaceae</taxon>
        <taxon>Mongoliibacter</taxon>
    </lineage>
</organism>
<sequence length="1312" mass="152727">MLKNTLQTYLHRLVDLSSRNRSLYLPKLAVSQMIDLKDVDFLNGQADFEIIRDLIGRKKSIPLTPVIDVRSASSNKASLRLKRLAHLAETAESETGEKSLFVAWPYVEGKLMNGQMIRCPLIFFPVSLVNDGKNWILRKTSGQEPEFNKTFILALAHSLQEKPKLNGDENPLAEFSKDATEFRNQLYEFAKSQLPVNFKAELYEDKLLRFPDVNKALDEERLALGKLELKPYAVLGHFSQKTSFLIEDYEYLLEHADFPDLEHLFEHTYAKEDNPGSGREDQLYTVFPVDASQEKVLKAVRSGYSCVVEGPPGTGKSQLISNLALDYISRGKKVLIVSQKRAALDVVFERLSSQGFASFLGLVHDFKADRKNLYQKLEAQIQSIDRYQELNRTIDAIQLERQFSMLSRTIENSSEYFEEYRKALFNTEECDVPIKELYLSSSLEDTHFDMTQHYKRLTFDKVDAFLRNLHEYTVYYRKYQQTDSFWLHRVDFSSFGPSSQNRLVEILEEIKEFKTDISGAFQRHTGFDSSFLFTLLEQKKNLNYLIGEIKDPEIMRLLISIQDHDPKEFDLLWFEHKIDIIKKLLSGEGVEWHSKDNEVENCLTLAMQYARSQNKWLTNIQWPWRKNRFERVFELLQVNQLERDDDGINALISKLENRLNLNHQLTLLAGKNWLHLPERPFSFTEFNHFGRIHIEAVKARLQLHDWGMMGDFIFAMLKDNNSGEKRLHSLMGEVLALEANLSRWRLYFSKIQIQHLFVQSLGEEIDFLIKSLPRAFDDLVAFDGLRQNLDVFEIELIEKLLDHFPENSVTEISGFFLSGLKHAWIDHIEKKYPVLREISTPKALNLQEEFLAAVSEKWKISKHIAELRLREKTFQKLEFNRLGNLLTYRNLGHQVSKKKRIWSIKKLIQECETEIFQLMPCWLASPETVSALFPMEQVFDLVIFDESSQCYVERGFPAMLRGKQVVIAGDSQQLQPFDLYQIRLETEEEGVEVETDSLLDLASNYFQKFWLQGHYRSLQSELIYFSNKEFYEGKLEMLTQRTLVNEKNIPFSLHRVEGLWENQVNTLEVSEVISIVKTLQKENPNDTIGIITFNFFQMELIKEELEANRYIKLQNVQVKNIENVQGDEFDQVVFSVGYARNKKGRLIANFGMLSKKGGINRLNVAITRARKKIHLVTSLHSRDFSQQQLKNQGIAMLKDYIAFIEGIVAGETPTFPEEGAQGYEYSWFLKNRLEGLHGDVELEKYSASQWMDMVGKKEGKSESAMLTDDQRLYGAVSAKEAFVYHPLQLREKGWPYHFAFSRQYWMGQPLFS</sequence>
<protein>
    <submittedName>
        <fullName evidence="8">Uncharacterized protein DUF4011</fullName>
    </submittedName>
</protein>
<evidence type="ECO:0000259" key="7">
    <source>
        <dbReference type="Pfam" id="PF13087"/>
    </source>
</evidence>
<dbReference type="Pfam" id="PF13195">
    <property type="entry name" value="DUF4011"/>
    <property type="match status" value="1"/>
</dbReference>
<dbReference type="InterPro" id="IPR025103">
    <property type="entry name" value="DUF4011"/>
</dbReference>
<reference evidence="8 9" key="1">
    <citation type="submission" date="2018-03" db="EMBL/GenBank/DDBJ databases">
        <title>Genomic Encyclopedia of Archaeal and Bacterial Type Strains, Phase II (KMG-II): from individual species to whole genera.</title>
        <authorList>
            <person name="Goeker M."/>
        </authorList>
    </citation>
    <scope>NUCLEOTIDE SEQUENCE [LARGE SCALE GENOMIC DNA]</scope>
    <source>
        <strain evidence="8 9">DSM 27929</strain>
    </source>
</reference>
<evidence type="ECO:0000256" key="2">
    <source>
        <dbReference type="ARBA" id="ARBA00022741"/>
    </source>
</evidence>
<evidence type="ECO:0000313" key="9">
    <source>
        <dbReference type="Proteomes" id="UP000238157"/>
    </source>
</evidence>
<comment type="caution">
    <text evidence="8">The sequence shown here is derived from an EMBL/GenBank/DDBJ whole genome shotgun (WGS) entry which is preliminary data.</text>
</comment>
<dbReference type="InterPro" id="IPR047187">
    <property type="entry name" value="SF1_C_Upf1"/>
</dbReference>
<evidence type="ECO:0000313" key="8">
    <source>
        <dbReference type="EMBL" id="PRY87451.1"/>
    </source>
</evidence>
<keyword evidence="2" id="KW-0547">Nucleotide-binding</keyword>
<keyword evidence="3" id="KW-0378">Hydrolase</keyword>
<dbReference type="GO" id="GO:0043139">
    <property type="term" value="F:5'-3' DNA helicase activity"/>
    <property type="evidence" value="ECO:0007669"/>
    <property type="project" value="TreeGrafter"/>
</dbReference>
<gene>
    <name evidence="8" type="ORF">CLW00_10670</name>
</gene>
<evidence type="ECO:0000256" key="5">
    <source>
        <dbReference type="ARBA" id="ARBA00022840"/>
    </source>
</evidence>
<feature type="domain" description="DNA2/NAM7 helicase helicase" evidence="6">
    <location>
        <begin position="290"/>
        <end position="402"/>
    </location>
</feature>
<dbReference type="GO" id="GO:0005524">
    <property type="term" value="F:ATP binding"/>
    <property type="evidence" value="ECO:0007669"/>
    <property type="project" value="UniProtKB-KW"/>
</dbReference>
<accession>A0A2T0WL65</accession>
<dbReference type="PANTHER" id="PTHR43788">
    <property type="entry name" value="DNA2/NAM7 HELICASE FAMILY MEMBER"/>
    <property type="match status" value="1"/>
</dbReference>
<evidence type="ECO:0000259" key="6">
    <source>
        <dbReference type="Pfam" id="PF13086"/>
    </source>
</evidence>
<dbReference type="GO" id="GO:0016787">
    <property type="term" value="F:hydrolase activity"/>
    <property type="evidence" value="ECO:0007669"/>
    <property type="project" value="UniProtKB-KW"/>
</dbReference>
<dbReference type="InterPro" id="IPR050534">
    <property type="entry name" value="Coronavir_polyprotein_1ab"/>
</dbReference>
<feature type="domain" description="DNA2/NAM7 helicase-like C-terminal" evidence="7">
    <location>
        <begin position="1006"/>
        <end position="1177"/>
    </location>
</feature>
<dbReference type="CDD" id="cd18808">
    <property type="entry name" value="SF1_C_Upf1"/>
    <property type="match status" value="1"/>
</dbReference>
<dbReference type="Pfam" id="PF13087">
    <property type="entry name" value="AAA_12"/>
    <property type="match status" value="1"/>
</dbReference>
<name>A0A2T0WL65_9BACT</name>
<dbReference type="EMBL" id="PVTR01000006">
    <property type="protein sequence ID" value="PRY87451.1"/>
    <property type="molecule type" value="Genomic_DNA"/>
</dbReference>